<protein>
    <submittedName>
        <fullName evidence="1">Uncharacterized protein</fullName>
    </submittedName>
</protein>
<dbReference type="EMBL" id="JABELV010000101">
    <property type="protein sequence ID" value="KAG7531006.1"/>
    <property type="molecule type" value="Genomic_DNA"/>
</dbReference>
<accession>A0A8K0NS29</accession>
<comment type="caution">
    <text evidence="1">The sequence shown here is derived from an EMBL/GenBank/DDBJ whole genome shotgun (WGS) entry which is preliminary data.</text>
</comment>
<reference evidence="1" key="1">
    <citation type="submission" date="2020-04" db="EMBL/GenBank/DDBJ databases">
        <title>Analysis of mating type loci in Filobasidium floriforme.</title>
        <authorList>
            <person name="Nowrousian M."/>
        </authorList>
    </citation>
    <scope>NUCLEOTIDE SEQUENCE</scope>
    <source>
        <strain evidence="1">CBS 6242</strain>
    </source>
</reference>
<gene>
    <name evidence="1" type="ORF">FFLO_04617</name>
</gene>
<proteinExistence type="predicted"/>
<organism evidence="1 2">
    <name type="scientific">Filobasidium floriforme</name>
    <dbReference type="NCBI Taxonomy" id="5210"/>
    <lineage>
        <taxon>Eukaryota</taxon>
        <taxon>Fungi</taxon>
        <taxon>Dikarya</taxon>
        <taxon>Basidiomycota</taxon>
        <taxon>Agaricomycotina</taxon>
        <taxon>Tremellomycetes</taxon>
        <taxon>Filobasidiales</taxon>
        <taxon>Filobasidiaceae</taxon>
        <taxon>Filobasidium</taxon>
    </lineage>
</organism>
<evidence type="ECO:0000313" key="1">
    <source>
        <dbReference type="EMBL" id="KAG7531006.1"/>
    </source>
</evidence>
<dbReference type="AlphaFoldDB" id="A0A8K0NS29"/>
<keyword evidence="2" id="KW-1185">Reference proteome</keyword>
<evidence type="ECO:0000313" key="2">
    <source>
        <dbReference type="Proteomes" id="UP000812966"/>
    </source>
</evidence>
<sequence length="555" mass="62355">MNKVNGKLADRQKRQAGFLADWEVGFSSNMGRDHVLSVEAKDLRLVLNDLENPRPRIEASRKDQTYFEEELYTTTNCTWVWPIHVAVSEVEPVQESPNTIYSGFTGIIDSPFPSGTSQSGVGGFREGDSLIEDNPIRSNTGYGSITAFTRSVDLAAKMNHKSESRAVAETQQSRLKTGQQKLLPHCRFKTFSFLCIHRLYGALANIPLSRGVRLRLDGRSWRQNKTNLPLDMDTRSICKYSPSKPSATDAPEGYGRRWTASLDLEGQELDLFGDFVQQHGHFWTSIRPTLDSHLHHLAVEIKAFFVRVSGNLTEPRPYKDWARHVDIAFDSQAVKWKENLKQVNASLTKKQVDPHFLPEVSFGLAPDKGTSYTIHIETVDLKSHWDSPGPRIQVEGTIDLTPAQDLSSSQFICTWPIRIGAISEDRVWPKDDQISYQTGSKSATTASDIILQDTMSFSTGEQGSNKNPPTCHIIDFSMTQNVAMTEESLRGSAPQIFDCEKIHSSWFTGSFRTEFRLISSNWGANSTMLIKQTDLMPPDELIMAIIPINQIPNET</sequence>
<name>A0A8K0NS29_9TREE</name>
<dbReference type="Proteomes" id="UP000812966">
    <property type="component" value="Unassembled WGS sequence"/>
</dbReference>